<evidence type="ECO:0000256" key="1">
    <source>
        <dbReference type="ARBA" id="ARBA00010669"/>
    </source>
</evidence>
<comment type="function">
    <text evidence="8">Catalyzes the deamination of adenosine to inosine at the wobble position 34 of tRNA(Arg2).</text>
</comment>
<keyword evidence="3 8" id="KW-0819">tRNA processing</keyword>
<name>A0ABU5AUH6_9HYPH</name>
<feature type="binding site" evidence="8">
    <location>
        <position position="52"/>
    </location>
    <ligand>
        <name>Zn(2+)</name>
        <dbReference type="ChEBI" id="CHEBI:29105"/>
        <note>catalytic</note>
    </ligand>
</feature>
<feature type="domain" description="CMP/dCMP-type deaminase" evidence="9">
    <location>
        <begin position="1"/>
        <end position="110"/>
    </location>
</feature>
<dbReference type="InterPro" id="IPR016192">
    <property type="entry name" value="APOBEC/CMP_deaminase_Zn-bd"/>
</dbReference>
<dbReference type="EMBL" id="JAVIIP010000017">
    <property type="protein sequence ID" value="MDX8540940.1"/>
    <property type="molecule type" value="Genomic_DNA"/>
</dbReference>
<dbReference type="EC" id="3.5.4.33" evidence="8"/>
<dbReference type="InterPro" id="IPR058535">
    <property type="entry name" value="MafB19-deam"/>
</dbReference>
<dbReference type="Pfam" id="PF14437">
    <property type="entry name" value="MafB19-deam"/>
    <property type="match status" value="1"/>
</dbReference>
<comment type="subunit">
    <text evidence="2 8">Homodimer.</text>
</comment>
<dbReference type="PANTHER" id="PTHR11079:SF202">
    <property type="entry name" value="TRNA-SPECIFIC ADENOSINE DEAMINASE"/>
    <property type="match status" value="1"/>
</dbReference>
<protein>
    <recommendedName>
        <fullName evidence="8">tRNA-specific adenosine deaminase</fullName>
        <ecNumber evidence="8">3.5.4.33</ecNumber>
    </recommendedName>
</protein>
<keyword evidence="4 8" id="KW-0479">Metal-binding</keyword>
<organism evidence="10 11">
    <name type="scientific">Mesorhizobium abyssinicae</name>
    <dbReference type="NCBI Taxonomy" id="1209958"/>
    <lineage>
        <taxon>Bacteria</taxon>
        <taxon>Pseudomonadati</taxon>
        <taxon>Pseudomonadota</taxon>
        <taxon>Alphaproteobacteria</taxon>
        <taxon>Hyphomicrobiales</taxon>
        <taxon>Phyllobacteriaceae</taxon>
        <taxon>Mesorhizobium</taxon>
    </lineage>
</organism>
<evidence type="ECO:0000313" key="11">
    <source>
        <dbReference type="Proteomes" id="UP001276564"/>
    </source>
</evidence>
<dbReference type="InterPro" id="IPR002125">
    <property type="entry name" value="CMP_dCMP_dom"/>
</dbReference>
<evidence type="ECO:0000313" key="10">
    <source>
        <dbReference type="EMBL" id="MDX8540940.1"/>
    </source>
</evidence>
<dbReference type="HAMAP" id="MF_00972">
    <property type="entry name" value="tRNA_aden_deaminase"/>
    <property type="match status" value="1"/>
</dbReference>
<keyword evidence="5 8" id="KW-0378">Hydrolase</keyword>
<dbReference type="PROSITE" id="PS00903">
    <property type="entry name" value="CYT_DCMP_DEAMINASES_1"/>
    <property type="match status" value="1"/>
</dbReference>
<dbReference type="InterPro" id="IPR028883">
    <property type="entry name" value="tRNA_aden_deaminase"/>
</dbReference>
<dbReference type="InterPro" id="IPR016193">
    <property type="entry name" value="Cytidine_deaminase-like"/>
</dbReference>
<feature type="binding site" evidence="8">
    <location>
        <position position="85"/>
    </location>
    <ligand>
        <name>Zn(2+)</name>
        <dbReference type="ChEBI" id="CHEBI:29105"/>
        <note>catalytic</note>
    </ligand>
</feature>
<dbReference type="PROSITE" id="PS51747">
    <property type="entry name" value="CYT_DCMP_DEAMINASES_2"/>
    <property type="match status" value="1"/>
</dbReference>
<comment type="similarity">
    <text evidence="1">Belongs to the cytidine and deoxycytidylate deaminase family. ADAT2 subfamily.</text>
</comment>
<comment type="cofactor">
    <cofactor evidence="8">
        <name>Zn(2+)</name>
        <dbReference type="ChEBI" id="CHEBI:29105"/>
    </cofactor>
    <text evidence="8">Binds 1 zinc ion per subunit.</text>
</comment>
<sequence length="150" mass="16194">MKRPDFMALALAEAEAAARRGEVPVGAVIASGGTVVAKAGNRTRELADPTAHAEMLAIRQACEKLASERLTGHDLYVTLEPCAMCAGAISFARLRRLYFGAADEKGGAVVNGVRFFTSATCHHTPDIYPGMGEREASLILKDFFRERREP</sequence>
<comment type="caution">
    <text evidence="10">The sequence shown here is derived from an EMBL/GenBank/DDBJ whole genome shotgun (WGS) entry which is preliminary data.</text>
</comment>
<evidence type="ECO:0000256" key="3">
    <source>
        <dbReference type="ARBA" id="ARBA00022694"/>
    </source>
</evidence>
<evidence type="ECO:0000256" key="2">
    <source>
        <dbReference type="ARBA" id="ARBA00011738"/>
    </source>
</evidence>
<dbReference type="CDD" id="cd01285">
    <property type="entry name" value="nucleoside_deaminase"/>
    <property type="match status" value="1"/>
</dbReference>
<dbReference type="SUPFAM" id="SSF53927">
    <property type="entry name" value="Cytidine deaminase-like"/>
    <property type="match status" value="1"/>
</dbReference>
<feature type="active site" description="Proton donor" evidence="8">
    <location>
        <position position="54"/>
    </location>
</feature>
<dbReference type="Gene3D" id="3.40.140.10">
    <property type="entry name" value="Cytidine Deaminase, domain 2"/>
    <property type="match status" value="1"/>
</dbReference>
<evidence type="ECO:0000256" key="8">
    <source>
        <dbReference type="HAMAP-Rule" id="MF_00972"/>
    </source>
</evidence>
<evidence type="ECO:0000256" key="7">
    <source>
        <dbReference type="ARBA" id="ARBA00048045"/>
    </source>
</evidence>
<dbReference type="Proteomes" id="UP001276564">
    <property type="component" value="Unassembled WGS sequence"/>
</dbReference>
<keyword evidence="6 8" id="KW-0862">Zinc</keyword>
<evidence type="ECO:0000256" key="6">
    <source>
        <dbReference type="ARBA" id="ARBA00022833"/>
    </source>
</evidence>
<evidence type="ECO:0000256" key="4">
    <source>
        <dbReference type="ARBA" id="ARBA00022723"/>
    </source>
</evidence>
<keyword evidence="11" id="KW-1185">Reference proteome</keyword>
<accession>A0ABU5AUH6</accession>
<comment type="catalytic activity">
    <reaction evidence="7 8">
        <text>adenosine(34) in tRNA + H2O + H(+) = inosine(34) in tRNA + NH4(+)</text>
        <dbReference type="Rhea" id="RHEA:43168"/>
        <dbReference type="Rhea" id="RHEA-COMP:10373"/>
        <dbReference type="Rhea" id="RHEA-COMP:10374"/>
        <dbReference type="ChEBI" id="CHEBI:15377"/>
        <dbReference type="ChEBI" id="CHEBI:15378"/>
        <dbReference type="ChEBI" id="CHEBI:28938"/>
        <dbReference type="ChEBI" id="CHEBI:74411"/>
        <dbReference type="ChEBI" id="CHEBI:82852"/>
        <dbReference type="EC" id="3.5.4.33"/>
    </reaction>
</comment>
<reference evidence="10 11" key="1">
    <citation type="submission" date="2023-08" db="EMBL/GenBank/DDBJ databases">
        <title>Implementing the SeqCode for naming new Mesorhizobium species isolated from Vachellia karroo root nodules.</title>
        <authorList>
            <person name="Van Lill M."/>
        </authorList>
    </citation>
    <scope>NUCLEOTIDE SEQUENCE [LARGE SCALE GENOMIC DNA]</scope>
    <source>
        <strain evidence="10 11">VK4B</strain>
    </source>
</reference>
<evidence type="ECO:0000256" key="5">
    <source>
        <dbReference type="ARBA" id="ARBA00022801"/>
    </source>
</evidence>
<dbReference type="PANTHER" id="PTHR11079">
    <property type="entry name" value="CYTOSINE DEAMINASE FAMILY MEMBER"/>
    <property type="match status" value="1"/>
</dbReference>
<proteinExistence type="inferred from homology"/>
<evidence type="ECO:0000259" key="9">
    <source>
        <dbReference type="PROSITE" id="PS51747"/>
    </source>
</evidence>
<feature type="binding site" evidence="8">
    <location>
        <position position="82"/>
    </location>
    <ligand>
        <name>Zn(2+)</name>
        <dbReference type="ChEBI" id="CHEBI:29105"/>
        <note>catalytic</note>
    </ligand>
</feature>
<dbReference type="GO" id="GO:0052717">
    <property type="term" value="F:tRNA-specific adenosine-34 deaminase activity"/>
    <property type="evidence" value="ECO:0007669"/>
    <property type="project" value="UniProtKB-EC"/>
</dbReference>
<gene>
    <name evidence="8" type="primary">tadA</name>
    <name evidence="10" type="ORF">RFM23_25315</name>
</gene>
<dbReference type="RefSeq" id="WP_127286670.1">
    <property type="nucleotide sequence ID" value="NZ_JAVIIO010000003.1"/>
</dbReference>